<dbReference type="EMBL" id="OCPC01000001">
    <property type="protein sequence ID" value="SOE14404.1"/>
    <property type="molecule type" value="Genomic_DNA"/>
</dbReference>
<dbReference type="CDD" id="cd03454">
    <property type="entry name" value="YdeM"/>
    <property type="match status" value="1"/>
</dbReference>
<dbReference type="AlphaFoldDB" id="A0A286I4Y2"/>
<dbReference type="PANTHER" id="PTHR43664">
    <property type="entry name" value="MONOAMINE OXIDASE-RELATED"/>
    <property type="match status" value="1"/>
</dbReference>
<gene>
    <name evidence="2" type="ORF">SAMN05877838_0991</name>
</gene>
<dbReference type="Gene3D" id="3.10.129.10">
    <property type="entry name" value="Hotdog Thioesterase"/>
    <property type="match status" value="1"/>
</dbReference>
<dbReference type="OrthoDB" id="9797938at2"/>
<proteinExistence type="predicted"/>
<organism evidence="2 3">
    <name type="scientific">Hoeflea halophila</name>
    <dbReference type="NCBI Taxonomy" id="714899"/>
    <lineage>
        <taxon>Bacteria</taxon>
        <taxon>Pseudomonadati</taxon>
        <taxon>Pseudomonadota</taxon>
        <taxon>Alphaproteobacteria</taxon>
        <taxon>Hyphomicrobiales</taxon>
        <taxon>Rhizobiaceae</taxon>
        <taxon>Hoeflea</taxon>
    </lineage>
</organism>
<dbReference type="InterPro" id="IPR029069">
    <property type="entry name" value="HotDog_dom_sf"/>
</dbReference>
<protein>
    <submittedName>
        <fullName evidence="2">Acyl dehydratase</fullName>
    </submittedName>
</protein>
<evidence type="ECO:0000259" key="1">
    <source>
        <dbReference type="Pfam" id="PF01575"/>
    </source>
</evidence>
<dbReference type="SUPFAM" id="SSF54637">
    <property type="entry name" value="Thioesterase/thiol ester dehydrase-isomerase"/>
    <property type="match status" value="1"/>
</dbReference>
<accession>A0A286I4Y2</accession>
<dbReference type="PANTHER" id="PTHR43664:SF1">
    <property type="entry name" value="BETA-METHYLMALYL-COA DEHYDRATASE"/>
    <property type="match status" value="1"/>
</dbReference>
<dbReference type="InterPro" id="IPR002539">
    <property type="entry name" value="MaoC-like_dom"/>
</dbReference>
<name>A0A286I4Y2_9HYPH</name>
<evidence type="ECO:0000313" key="3">
    <source>
        <dbReference type="Proteomes" id="UP000219465"/>
    </source>
</evidence>
<feature type="domain" description="MaoC-like" evidence="1">
    <location>
        <begin position="22"/>
        <end position="114"/>
    </location>
</feature>
<sequence>MPDDTLLHFEDMPPGTVFPLGPKHVTADEIIAFAMEYDAQPMHLDAEAGKQSILGGLAASGWHSCSMMMRMMAKSYLLRAAAEGAPGVDFVKWKKPVLAGDVLSGETRVLDGRASQSRPGIGILHLRHELRNQAGETVLESENPVMVRLRNPESADI</sequence>
<evidence type="ECO:0000313" key="2">
    <source>
        <dbReference type="EMBL" id="SOE14404.1"/>
    </source>
</evidence>
<dbReference type="Proteomes" id="UP000219465">
    <property type="component" value="Unassembled WGS sequence"/>
</dbReference>
<dbReference type="Pfam" id="PF01575">
    <property type="entry name" value="MaoC_dehydratas"/>
    <property type="match status" value="1"/>
</dbReference>
<dbReference type="InterPro" id="IPR052342">
    <property type="entry name" value="MCH/BMMD"/>
</dbReference>
<reference evidence="3" key="1">
    <citation type="submission" date="2017-08" db="EMBL/GenBank/DDBJ databases">
        <authorList>
            <person name="Varghese N."/>
            <person name="Submissions S."/>
        </authorList>
    </citation>
    <scope>NUCLEOTIDE SEQUENCE [LARGE SCALE GENOMIC DNA]</scope>
    <source>
        <strain evidence="3">KCTC 23107</strain>
    </source>
</reference>
<keyword evidence="3" id="KW-1185">Reference proteome</keyword>
<dbReference type="RefSeq" id="WP_097105558.1">
    <property type="nucleotide sequence ID" value="NZ_OCPC01000001.1"/>
</dbReference>